<dbReference type="KEGG" id="nch:A0U93_13575"/>
<dbReference type="STRING" id="320497.A0U93_13575"/>
<dbReference type="PRINTS" id="PR00084">
    <property type="entry name" value="MTLDHDRGNASE"/>
</dbReference>
<dbReference type="InterPro" id="IPR013328">
    <property type="entry name" value="6PGD_dom2"/>
</dbReference>
<organism evidence="5 6">
    <name type="scientific">Neoasaia chiangmaiensis</name>
    <dbReference type="NCBI Taxonomy" id="320497"/>
    <lineage>
        <taxon>Bacteria</taxon>
        <taxon>Pseudomonadati</taxon>
        <taxon>Pseudomonadota</taxon>
        <taxon>Alphaproteobacteria</taxon>
        <taxon>Acetobacterales</taxon>
        <taxon>Acetobacteraceae</taxon>
        <taxon>Neoasaia</taxon>
    </lineage>
</organism>
<proteinExistence type="predicted"/>
<dbReference type="Proteomes" id="UP000188604">
    <property type="component" value="Chromosome"/>
</dbReference>
<keyword evidence="1" id="KW-0560">Oxidoreductase</keyword>
<evidence type="ECO:0000313" key="5">
    <source>
        <dbReference type="EMBL" id="AQS88782.1"/>
    </source>
</evidence>
<dbReference type="PANTHER" id="PTHR43362">
    <property type="entry name" value="MANNITOL DEHYDROGENASE DSF1-RELATED"/>
    <property type="match status" value="1"/>
</dbReference>
<name>A0A1U9KSP4_9PROT</name>
<evidence type="ECO:0000256" key="1">
    <source>
        <dbReference type="ARBA" id="ARBA00023002"/>
    </source>
</evidence>
<dbReference type="SUPFAM" id="SSF48179">
    <property type="entry name" value="6-phosphogluconate dehydrogenase C-terminal domain-like"/>
    <property type="match status" value="1"/>
</dbReference>
<sequence length="487" mass="53313">MITRETLRKLPADVLPLPYDVASVTPGIVHFGVGNFFRAHEAYYVNKALGLESRPEWGIIGVGLTSGERSERKAAAYKDQDCLFSLTETAPSGRSEVSINGALLDYLLAPADPEAVLVHLADPAIRIVSMTITEGGYNIDENTEEFRVDAPAVQDDLAHPEKPSTIFGYVVEGLRRRRDAGLGGFTVLSCDNLRHNGNIARKAFLGYAKARDPELAAWIEKNVTFPNGMVDRITPTVSREIAARLNQQSGLDDDLPLVAEDFTQWVVEDNFVAGRPALDKVGVQFVDDVSDYEHVKIRMLNASHIMLSFPGLLLGYQQIDQAVSDPDLSGLLAKFLDTDVIPTLKAPPGVSLEDYKKSVISRFSNPAMADQTLRIASDGSSKVQVFWTETARKLLEGKRDVKYLAFGIAAYLEMLRGKAEDGTTFEPIEPTLKSEDYALVNDADLGAGLKLAAFDGWRHLEHAGLDEAVVATRRTIRDKGVKAAIPS</sequence>
<evidence type="ECO:0000259" key="4">
    <source>
        <dbReference type="Pfam" id="PF08125"/>
    </source>
</evidence>
<dbReference type="PANTHER" id="PTHR43362:SF1">
    <property type="entry name" value="MANNITOL DEHYDROGENASE 2-RELATED"/>
    <property type="match status" value="1"/>
</dbReference>
<evidence type="ECO:0000259" key="3">
    <source>
        <dbReference type="Pfam" id="PF01232"/>
    </source>
</evidence>
<dbReference type="OrthoDB" id="271711at2"/>
<feature type="domain" description="Mannitol dehydrogenase C-terminal" evidence="4">
    <location>
        <begin position="288"/>
        <end position="434"/>
    </location>
</feature>
<keyword evidence="2" id="KW-0520">NAD</keyword>
<dbReference type="Pfam" id="PF01232">
    <property type="entry name" value="Mannitol_dh"/>
    <property type="match status" value="1"/>
</dbReference>
<keyword evidence="6" id="KW-1185">Reference proteome</keyword>
<protein>
    <submittedName>
        <fullName evidence="5">Polyol:NADP oxidoreductase</fullName>
    </submittedName>
</protein>
<dbReference type="GO" id="GO:0016616">
    <property type="term" value="F:oxidoreductase activity, acting on the CH-OH group of donors, NAD or NADP as acceptor"/>
    <property type="evidence" value="ECO:0007669"/>
    <property type="project" value="TreeGrafter"/>
</dbReference>
<dbReference type="InterPro" id="IPR036291">
    <property type="entry name" value="NAD(P)-bd_dom_sf"/>
</dbReference>
<dbReference type="InterPro" id="IPR008927">
    <property type="entry name" value="6-PGluconate_DH-like_C_sf"/>
</dbReference>
<dbReference type="AlphaFoldDB" id="A0A1U9KSP4"/>
<evidence type="ECO:0000256" key="2">
    <source>
        <dbReference type="ARBA" id="ARBA00023027"/>
    </source>
</evidence>
<accession>A0A1U9KSP4</accession>
<evidence type="ECO:0000313" key="6">
    <source>
        <dbReference type="Proteomes" id="UP000188604"/>
    </source>
</evidence>
<dbReference type="Gene3D" id="1.10.1040.10">
    <property type="entry name" value="N-(1-d-carboxylethyl)-l-norvaline Dehydrogenase, domain 2"/>
    <property type="match status" value="1"/>
</dbReference>
<dbReference type="RefSeq" id="WP_077807829.1">
    <property type="nucleotide sequence ID" value="NZ_BJXS01000001.1"/>
</dbReference>
<dbReference type="GO" id="GO:0019594">
    <property type="term" value="P:mannitol metabolic process"/>
    <property type="evidence" value="ECO:0007669"/>
    <property type="project" value="InterPro"/>
</dbReference>
<dbReference type="InterPro" id="IPR023027">
    <property type="entry name" value="Mannitol_DH_CS"/>
</dbReference>
<dbReference type="InterPro" id="IPR013118">
    <property type="entry name" value="Mannitol_DH_C"/>
</dbReference>
<dbReference type="Pfam" id="PF08125">
    <property type="entry name" value="Mannitol_dh_C"/>
    <property type="match status" value="1"/>
</dbReference>
<dbReference type="SUPFAM" id="SSF51735">
    <property type="entry name" value="NAD(P)-binding Rossmann-fold domains"/>
    <property type="match status" value="1"/>
</dbReference>
<dbReference type="EMBL" id="CP014691">
    <property type="protein sequence ID" value="AQS88782.1"/>
    <property type="molecule type" value="Genomic_DNA"/>
</dbReference>
<dbReference type="PROSITE" id="PS00974">
    <property type="entry name" value="MANNITOL_DHGENASE"/>
    <property type="match status" value="1"/>
</dbReference>
<dbReference type="InterPro" id="IPR013131">
    <property type="entry name" value="Mannitol_DH_N"/>
</dbReference>
<gene>
    <name evidence="5" type="ORF">A0U93_13575</name>
</gene>
<dbReference type="InterPro" id="IPR050988">
    <property type="entry name" value="Mannitol_DH/Oxidoreductase"/>
</dbReference>
<dbReference type="InterPro" id="IPR000669">
    <property type="entry name" value="Mannitol_DH"/>
</dbReference>
<feature type="domain" description="Mannitol dehydrogenase N-terminal" evidence="3">
    <location>
        <begin position="27"/>
        <end position="280"/>
    </location>
</feature>
<dbReference type="Gene3D" id="3.40.50.720">
    <property type="entry name" value="NAD(P)-binding Rossmann-like Domain"/>
    <property type="match status" value="1"/>
</dbReference>
<reference evidence="5 6" key="1">
    <citation type="submission" date="2016-03" db="EMBL/GenBank/DDBJ databases">
        <title>Acetic acid bacteria sequencing.</title>
        <authorList>
            <person name="Brandt J."/>
            <person name="Jakob F."/>
            <person name="Vogel R.F."/>
        </authorList>
    </citation>
    <scope>NUCLEOTIDE SEQUENCE [LARGE SCALE GENOMIC DNA]</scope>
    <source>
        <strain evidence="5 6">NBRC 101099</strain>
    </source>
</reference>